<dbReference type="Gene3D" id="2.10.25.10">
    <property type="entry name" value="Laminin"/>
    <property type="match status" value="4"/>
</dbReference>
<evidence type="ECO:0000313" key="2">
    <source>
        <dbReference type="EnsemblMetazoa" id="PPAI006284-PA"/>
    </source>
</evidence>
<dbReference type="InterPro" id="IPR000742">
    <property type="entry name" value="EGF"/>
</dbReference>
<dbReference type="EMBL" id="AJVK01005625">
    <property type="status" value="NOT_ANNOTATED_CDS"/>
    <property type="molecule type" value="Genomic_DNA"/>
</dbReference>
<dbReference type="VEuPathDB" id="VectorBase:PPAPM1_004038"/>
<dbReference type="InterPro" id="IPR009030">
    <property type="entry name" value="Growth_fac_rcpt_cys_sf"/>
</dbReference>
<sequence length="286" mass="30898">MKIFCFVISLAISIVLCHPQLGVKTHQGPVAGNLLANSTNATYLGPPLGFNATHPMNLYPSLDTLKNVTEVWKNTTNRNQWFNRTRQEMSRGICYEEVPTVTLVANPRGNIPIGNGSNPSLSRIKICCQGYERNPHNFNLCDPICHEPCVNGLCVAPGTCACYPDYGVDLDGKCVPVCPIGCSNGDCLPDNTCKCKKGFVPDPTGKFCIEGVQCDVPCLNGYCTGYNKCTCHAGYLPHPTNGHMCMPHCPSGCPNGVCSGPNFCICNAGFIKDRSIKGSQACIRRV</sequence>
<name>A0A1B0GNY8_PHLPP</name>
<reference evidence="2" key="1">
    <citation type="submission" date="2022-08" db="UniProtKB">
        <authorList>
            <consortium name="EnsemblMetazoa"/>
        </authorList>
    </citation>
    <scope>IDENTIFICATION</scope>
    <source>
        <strain evidence="2">Israel</strain>
    </source>
</reference>
<feature type="domain" description="EGF-like" evidence="1">
    <location>
        <begin position="177"/>
        <end position="209"/>
    </location>
</feature>
<accession>A0A1B0GNY8</accession>
<dbReference type="EnsemblMetazoa" id="PPAI006284-RA">
    <property type="protein sequence ID" value="PPAI006284-PA"/>
    <property type="gene ID" value="PPAI006284"/>
</dbReference>
<proteinExistence type="predicted"/>
<keyword evidence="3" id="KW-1185">Reference proteome</keyword>
<evidence type="ECO:0000313" key="3">
    <source>
        <dbReference type="Proteomes" id="UP000092462"/>
    </source>
</evidence>
<feature type="domain" description="EGF-like" evidence="1">
    <location>
        <begin position="144"/>
        <end position="175"/>
    </location>
</feature>
<dbReference type="Proteomes" id="UP000092462">
    <property type="component" value="Unassembled WGS sequence"/>
</dbReference>
<protein>
    <recommendedName>
        <fullName evidence="1">EGF-like domain-containing protein</fullName>
    </recommendedName>
</protein>
<dbReference type="VEuPathDB" id="VectorBase:PPAI006284"/>
<organism evidence="2 3">
    <name type="scientific">Phlebotomus papatasi</name>
    <name type="common">Sandfly</name>
    <dbReference type="NCBI Taxonomy" id="29031"/>
    <lineage>
        <taxon>Eukaryota</taxon>
        <taxon>Metazoa</taxon>
        <taxon>Ecdysozoa</taxon>
        <taxon>Arthropoda</taxon>
        <taxon>Hexapoda</taxon>
        <taxon>Insecta</taxon>
        <taxon>Pterygota</taxon>
        <taxon>Neoptera</taxon>
        <taxon>Endopterygota</taxon>
        <taxon>Diptera</taxon>
        <taxon>Nematocera</taxon>
        <taxon>Psychodoidea</taxon>
        <taxon>Psychodidae</taxon>
        <taxon>Phlebotomus</taxon>
        <taxon>Phlebotomus</taxon>
    </lineage>
</organism>
<feature type="domain" description="EGF-like" evidence="1">
    <location>
        <begin position="248"/>
        <end position="283"/>
    </location>
</feature>
<evidence type="ECO:0000259" key="1">
    <source>
        <dbReference type="SMART" id="SM00181"/>
    </source>
</evidence>
<dbReference type="PANTHER" id="PTHR24047">
    <property type="entry name" value="FI01909P-RELATED"/>
    <property type="match status" value="1"/>
</dbReference>
<dbReference type="AlphaFoldDB" id="A0A1B0GNY8"/>
<dbReference type="SUPFAM" id="SSF57184">
    <property type="entry name" value="Growth factor receptor domain"/>
    <property type="match status" value="1"/>
</dbReference>
<dbReference type="PANTHER" id="PTHR24047:SF32">
    <property type="entry name" value="FI01909P-RELATED"/>
    <property type="match status" value="1"/>
</dbReference>
<dbReference type="SMART" id="SM00181">
    <property type="entry name" value="EGF"/>
    <property type="match status" value="4"/>
</dbReference>
<dbReference type="EMBL" id="AJVK01005624">
    <property type="status" value="NOT_ANNOTATED_CDS"/>
    <property type="molecule type" value="Genomic_DNA"/>
</dbReference>
<dbReference type="InterPro" id="IPR053255">
    <property type="entry name" value="EGF-like_domain"/>
</dbReference>
<feature type="domain" description="EGF-like" evidence="1">
    <location>
        <begin position="213"/>
        <end position="246"/>
    </location>
</feature>